<dbReference type="EMBL" id="AVOT02009951">
    <property type="protein sequence ID" value="MBW0489174.1"/>
    <property type="molecule type" value="Genomic_DNA"/>
</dbReference>
<feature type="domain" description="Glycoside hydrolase family 2 catalytic" evidence="6">
    <location>
        <begin position="371"/>
        <end position="484"/>
    </location>
</feature>
<dbReference type="InterPro" id="IPR006102">
    <property type="entry name" value="Ig-like_GH2"/>
</dbReference>
<evidence type="ECO:0000313" key="8">
    <source>
        <dbReference type="EMBL" id="MBW0489174.1"/>
    </source>
</evidence>
<protein>
    <recommendedName>
        <fullName evidence="10">Glycoside hydrolase family 2 protein</fullName>
    </recommendedName>
</protein>
<name>A0A9Q3H421_9BASI</name>
<dbReference type="SUPFAM" id="SSF49303">
    <property type="entry name" value="beta-Galactosidase/glucuronidase domain"/>
    <property type="match status" value="1"/>
</dbReference>
<reference evidence="8" key="1">
    <citation type="submission" date="2021-03" db="EMBL/GenBank/DDBJ databases">
        <title>Draft genome sequence of rust myrtle Austropuccinia psidii MF-1, a brazilian biotype.</title>
        <authorList>
            <person name="Quecine M.C."/>
            <person name="Pachon D.M.R."/>
            <person name="Bonatelli M.L."/>
            <person name="Correr F.H."/>
            <person name="Franceschini L.M."/>
            <person name="Leite T.F."/>
            <person name="Margarido G.R.A."/>
            <person name="Almeida C.A."/>
            <person name="Ferrarezi J.A."/>
            <person name="Labate C.A."/>
        </authorList>
    </citation>
    <scope>NUCLEOTIDE SEQUENCE</scope>
    <source>
        <strain evidence="8">MF-1</strain>
    </source>
</reference>
<dbReference type="Proteomes" id="UP000765509">
    <property type="component" value="Unassembled WGS sequence"/>
</dbReference>
<evidence type="ECO:0000256" key="4">
    <source>
        <dbReference type="SAM" id="SignalP"/>
    </source>
</evidence>
<dbReference type="InterPro" id="IPR006104">
    <property type="entry name" value="Glyco_hydro_2_N"/>
</dbReference>
<dbReference type="Pfam" id="PF02837">
    <property type="entry name" value="Glyco_hydro_2_N"/>
    <property type="match status" value="1"/>
</dbReference>
<dbReference type="SUPFAM" id="SSF51445">
    <property type="entry name" value="(Trans)glycosidases"/>
    <property type="match status" value="1"/>
</dbReference>
<comment type="similarity">
    <text evidence="1">Belongs to the glycosyl hydrolase 2 family.</text>
</comment>
<evidence type="ECO:0000259" key="7">
    <source>
        <dbReference type="Pfam" id="PF02837"/>
    </source>
</evidence>
<proteinExistence type="inferred from homology"/>
<dbReference type="InterPro" id="IPR008979">
    <property type="entry name" value="Galactose-bd-like_sf"/>
</dbReference>
<dbReference type="InterPro" id="IPR006103">
    <property type="entry name" value="Glyco_hydro_2_cat"/>
</dbReference>
<evidence type="ECO:0000259" key="6">
    <source>
        <dbReference type="Pfam" id="PF02836"/>
    </source>
</evidence>
<feature type="domain" description="Glycoside hydrolase family 2 immunoglobulin-like beta-sandwich" evidence="5">
    <location>
        <begin position="287"/>
        <end position="328"/>
    </location>
</feature>
<dbReference type="Gene3D" id="2.60.120.260">
    <property type="entry name" value="Galactose-binding domain-like"/>
    <property type="match status" value="1"/>
</dbReference>
<feature type="signal peptide" evidence="4">
    <location>
        <begin position="1"/>
        <end position="21"/>
    </location>
</feature>
<evidence type="ECO:0000256" key="3">
    <source>
        <dbReference type="ARBA" id="ARBA00023295"/>
    </source>
</evidence>
<keyword evidence="2" id="KW-0378">Hydrolase</keyword>
<accession>A0A9Q3H421</accession>
<dbReference type="Gene3D" id="3.20.20.80">
    <property type="entry name" value="Glycosidases"/>
    <property type="match status" value="1"/>
</dbReference>
<dbReference type="Gene3D" id="2.60.40.10">
    <property type="entry name" value="Immunoglobulins"/>
    <property type="match status" value="1"/>
</dbReference>
<dbReference type="InterPro" id="IPR017853">
    <property type="entry name" value="GH"/>
</dbReference>
<organism evidence="8 9">
    <name type="scientific">Austropuccinia psidii MF-1</name>
    <dbReference type="NCBI Taxonomy" id="1389203"/>
    <lineage>
        <taxon>Eukaryota</taxon>
        <taxon>Fungi</taxon>
        <taxon>Dikarya</taxon>
        <taxon>Basidiomycota</taxon>
        <taxon>Pucciniomycotina</taxon>
        <taxon>Pucciniomycetes</taxon>
        <taxon>Pucciniales</taxon>
        <taxon>Sphaerophragmiaceae</taxon>
        <taxon>Austropuccinia</taxon>
    </lineage>
</organism>
<dbReference type="SUPFAM" id="SSF49785">
    <property type="entry name" value="Galactose-binding domain-like"/>
    <property type="match status" value="1"/>
</dbReference>
<dbReference type="InterPro" id="IPR036156">
    <property type="entry name" value="Beta-gal/glucu_dom_sf"/>
</dbReference>
<feature type="chain" id="PRO_5040348520" description="Glycoside hydrolase family 2 protein" evidence="4">
    <location>
        <begin position="22"/>
        <end position="639"/>
    </location>
</feature>
<dbReference type="PANTHER" id="PTHR42732">
    <property type="entry name" value="BETA-GALACTOSIDASE"/>
    <property type="match status" value="1"/>
</dbReference>
<evidence type="ECO:0008006" key="10">
    <source>
        <dbReference type="Google" id="ProtNLM"/>
    </source>
</evidence>
<feature type="domain" description="Glycosyl hydrolases family 2 sugar binding" evidence="7">
    <location>
        <begin position="108"/>
        <end position="185"/>
    </location>
</feature>
<dbReference type="PANTHER" id="PTHR42732:SF2">
    <property type="entry name" value="BETA-MANNOSIDASE"/>
    <property type="match status" value="1"/>
</dbReference>
<keyword evidence="9" id="KW-1185">Reference proteome</keyword>
<dbReference type="InterPro" id="IPR051913">
    <property type="entry name" value="GH2_Domain-Containing"/>
</dbReference>
<dbReference type="Pfam" id="PF00703">
    <property type="entry name" value="Glyco_hydro_2"/>
    <property type="match status" value="1"/>
</dbReference>
<gene>
    <name evidence="8" type="ORF">O181_028889</name>
</gene>
<keyword evidence="3" id="KW-0326">Glycosidase</keyword>
<dbReference type="OrthoDB" id="408320at2759"/>
<dbReference type="GO" id="GO:0004553">
    <property type="term" value="F:hydrolase activity, hydrolyzing O-glycosyl compounds"/>
    <property type="evidence" value="ECO:0007669"/>
    <property type="project" value="InterPro"/>
</dbReference>
<evidence type="ECO:0000256" key="2">
    <source>
        <dbReference type="ARBA" id="ARBA00022801"/>
    </source>
</evidence>
<evidence type="ECO:0000313" key="9">
    <source>
        <dbReference type="Proteomes" id="UP000765509"/>
    </source>
</evidence>
<evidence type="ECO:0000259" key="5">
    <source>
        <dbReference type="Pfam" id="PF00703"/>
    </source>
</evidence>
<sequence>MHHLFILNILFSLNCIAPTLAALPNCTRSAPYQLKTPPLTTNWTSQVGSSPWQEYPRPLLRRDKWLNLNGVWQFKAANNSDQLRNPPFGGCDFDREILVPFPMESGLSGIMENHMYSWYRKTFVINQTWTENVTINFGAVDYEATVFVNRKQAGFHRGGYFRFTLDVTEVLKKPGQENELLVFVYDPTTSNNTLIPLGKQALQISHIFYTPSSGIWQTVFLEPVPKEHIVGIDINADMNGIVKGRIATSVSSQTALKIIVFPPTISSPQSPLYPKISGAPILEIRQTANTAFQFKIDSPQLWSPTKPYLYHFRVEMGQDVVESYLGFRTIEKKKDEKGILRPFLNGEFVFQFGPLDQGFWPDGLHTAPTFEAMQYDLVILKQLGFNVLRKHIKIEPDLYYYACDRIGLMVWQDMPSLSPGLPKPTEDQQKEFVRQLNLMVTSHISFPSIIVWVIYNEGWGQPDSGPEVQLAPMVKQMDPSRLVVGASGWTDHGAGDFDDRHRYSSPLCGMPIYNSGWKPYDTSRIGVQGEFGGIGHVPSKENLWNVPDAIKTINETYELTPTLEVWNYRTLRVVEELKEQATLFSCSGGIYTQTTDVEGEVNGFMTYDRRILRADVKRWNQLMTELYAVPKGRNKSRVG</sequence>
<dbReference type="GO" id="GO:0005975">
    <property type="term" value="P:carbohydrate metabolic process"/>
    <property type="evidence" value="ECO:0007669"/>
    <property type="project" value="InterPro"/>
</dbReference>
<dbReference type="InterPro" id="IPR013783">
    <property type="entry name" value="Ig-like_fold"/>
</dbReference>
<evidence type="ECO:0000256" key="1">
    <source>
        <dbReference type="ARBA" id="ARBA00007401"/>
    </source>
</evidence>
<dbReference type="Pfam" id="PF02836">
    <property type="entry name" value="Glyco_hydro_2_C"/>
    <property type="match status" value="1"/>
</dbReference>
<comment type="caution">
    <text evidence="8">The sequence shown here is derived from an EMBL/GenBank/DDBJ whole genome shotgun (WGS) entry which is preliminary data.</text>
</comment>
<dbReference type="AlphaFoldDB" id="A0A9Q3H421"/>
<keyword evidence="4" id="KW-0732">Signal</keyword>